<accession>A0AA40AKI9</accession>
<comment type="caution">
    <text evidence="1">The sequence shown here is derived from an EMBL/GenBank/DDBJ whole genome shotgun (WGS) entry which is preliminary data.</text>
</comment>
<dbReference type="Proteomes" id="UP001172101">
    <property type="component" value="Unassembled WGS sequence"/>
</dbReference>
<dbReference type="SUPFAM" id="SSF52540">
    <property type="entry name" value="P-loop containing nucleoside triphosphate hydrolases"/>
    <property type="match status" value="1"/>
</dbReference>
<protein>
    <recommendedName>
        <fullName evidence="3">G domain-containing protein</fullName>
    </recommendedName>
</protein>
<evidence type="ECO:0008006" key="3">
    <source>
        <dbReference type="Google" id="ProtNLM"/>
    </source>
</evidence>
<evidence type="ECO:0000313" key="1">
    <source>
        <dbReference type="EMBL" id="KAK0717534.1"/>
    </source>
</evidence>
<reference evidence="1" key="1">
    <citation type="submission" date="2023-06" db="EMBL/GenBank/DDBJ databases">
        <title>Genome-scale phylogeny and comparative genomics of the fungal order Sordariales.</title>
        <authorList>
            <consortium name="Lawrence Berkeley National Laboratory"/>
            <person name="Hensen N."/>
            <person name="Bonometti L."/>
            <person name="Westerberg I."/>
            <person name="Brannstrom I.O."/>
            <person name="Guillou S."/>
            <person name="Cros-Aarteil S."/>
            <person name="Calhoun S."/>
            <person name="Haridas S."/>
            <person name="Kuo A."/>
            <person name="Mondo S."/>
            <person name="Pangilinan J."/>
            <person name="Riley R."/>
            <person name="LaButti K."/>
            <person name="Andreopoulos B."/>
            <person name="Lipzen A."/>
            <person name="Chen C."/>
            <person name="Yanf M."/>
            <person name="Daum C."/>
            <person name="Ng V."/>
            <person name="Clum A."/>
            <person name="Steindorff A."/>
            <person name="Ohm R."/>
            <person name="Martin F."/>
            <person name="Silar P."/>
            <person name="Natvig D."/>
            <person name="Lalanne C."/>
            <person name="Gautier V."/>
            <person name="Ament-velasquez S.L."/>
            <person name="Kruys A."/>
            <person name="Hutchinson M.I."/>
            <person name="Powell A.J."/>
            <person name="Barry K."/>
            <person name="Miller A.N."/>
            <person name="Grigoriev I.V."/>
            <person name="Debuchy R."/>
            <person name="Gladieux P."/>
            <person name="Thoren M.H."/>
            <person name="Johannesson H."/>
        </authorList>
    </citation>
    <scope>NUCLEOTIDE SEQUENCE</scope>
    <source>
        <strain evidence="1">SMH2392-1A</strain>
    </source>
</reference>
<dbReference type="GeneID" id="85317514"/>
<dbReference type="RefSeq" id="XP_060296327.1">
    <property type="nucleotide sequence ID" value="XM_060434244.1"/>
</dbReference>
<proteinExistence type="predicted"/>
<keyword evidence="2" id="KW-1185">Reference proteome</keyword>
<dbReference type="AlphaFoldDB" id="A0AA40AKI9"/>
<dbReference type="EMBL" id="JAUIRO010000004">
    <property type="protein sequence ID" value="KAK0717534.1"/>
    <property type="molecule type" value="Genomic_DNA"/>
</dbReference>
<organism evidence="1 2">
    <name type="scientific">Lasiosphaeria miniovina</name>
    <dbReference type="NCBI Taxonomy" id="1954250"/>
    <lineage>
        <taxon>Eukaryota</taxon>
        <taxon>Fungi</taxon>
        <taxon>Dikarya</taxon>
        <taxon>Ascomycota</taxon>
        <taxon>Pezizomycotina</taxon>
        <taxon>Sordariomycetes</taxon>
        <taxon>Sordariomycetidae</taxon>
        <taxon>Sordariales</taxon>
        <taxon>Lasiosphaeriaceae</taxon>
        <taxon>Lasiosphaeria</taxon>
    </lineage>
</organism>
<dbReference type="InterPro" id="IPR027417">
    <property type="entry name" value="P-loop_NTPase"/>
</dbReference>
<dbReference type="Gene3D" id="3.40.50.300">
    <property type="entry name" value="P-loop containing nucleotide triphosphate hydrolases"/>
    <property type="match status" value="1"/>
</dbReference>
<sequence length="371" mass="42114">MRSVDHDINKEYKTSENIFHDSMGFEAGETATYDIVQAFLKTRRALQNITEQVHCMWYCISLDRRLEEADYQLFLRLDFEIVKVMLVLTKCDTLRAAEKAKATSAYAESHPDVDIQYEWDILPNDRPSSKHIIVTNTRNVLKAKKTEVLTRLSERVREAGKTWGINPVLDCYLVSGRFPRDPANLFKELLSRSRHVGEDLLATNHREAFGASLRRRRICAIRKAIPLIKDARDSFLNPFNPLKSNEDHDTEFLSSLHKVFKKEFKITFEDDEEAGKTAYFAGIRGEASDELKGVAMSNHANSFGDFGFAVLASNPVVWAGAGGLVAISVAARVMSNRTIFLIKSTVFLALVYDWCAWSGEKQVSCIPMYKI</sequence>
<name>A0AA40AKI9_9PEZI</name>
<gene>
    <name evidence="1" type="ORF">B0T26DRAFT_298953</name>
</gene>
<evidence type="ECO:0000313" key="2">
    <source>
        <dbReference type="Proteomes" id="UP001172101"/>
    </source>
</evidence>